<evidence type="ECO:0000256" key="1">
    <source>
        <dbReference type="ARBA" id="ARBA00001933"/>
    </source>
</evidence>
<comment type="cofactor">
    <cofactor evidence="1 12">
        <name>pyridoxal 5'-phosphate</name>
        <dbReference type="ChEBI" id="CHEBI:597326"/>
    </cofactor>
</comment>
<dbReference type="PANTHER" id="PTHR13693">
    <property type="entry name" value="CLASS II AMINOTRANSFERASE/8-AMINO-7-OXONONANOATE SYNTHASE"/>
    <property type="match status" value="1"/>
</dbReference>
<proteinExistence type="inferred from homology"/>
<dbReference type="Gene3D" id="3.90.1150.10">
    <property type="entry name" value="Aspartate Aminotransferase, domain 1"/>
    <property type="match status" value="1"/>
</dbReference>
<evidence type="ECO:0000256" key="8">
    <source>
        <dbReference type="ARBA" id="ARBA00022898"/>
    </source>
</evidence>
<dbReference type="PANTHER" id="PTHR13693:SF100">
    <property type="entry name" value="8-AMINO-7-OXONONANOATE SYNTHASE"/>
    <property type="match status" value="1"/>
</dbReference>
<keyword evidence="6 14" id="KW-0808">Transferase</keyword>
<dbReference type="InterPro" id="IPR015421">
    <property type="entry name" value="PyrdxlP-dep_Trfase_major"/>
</dbReference>
<dbReference type="SUPFAM" id="SSF53383">
    <property type="entry name" value="PLP-dependent transferases"/>
    <property type="match status" value="1"/>
</dbReference>
<comment type="caution">
    <text evidence="14">The sequence shown here is derived from an EMBL/GenBank/DDBJ whole genome shotgun (WGS) entry which is preliminary data.</text>
</comment>
<dbReference type="Pfam" id="PF00155">
    <property type="entry name" value="Aminotran_1_2"/>
    <property type="match status" value="1"/>
</dbReference>
<keyword evidence="15" id="KW-1185">Reference proteome</keyword>
<gene>
    <name evidence="14" type="ORF">ACFFUV_05480</name>
</gene>
<reference evidence="14 15" key="1">
    <citation type="submission" date="2024-09" db="EMBL/GenBank/DDBJ databases">
        <authorList>
            <person name="Sun Q."/>
            <person name="Mori K."/>
        </authorList>
    </citation>
    <scope>NUCLEOTIDE SEQUENCE [LARGE SCALE GENOMIC DNA]</scope>
    <source>
        <strain evidence="14 15">CECT 8064</strain>
    </source>
</reference>
<dbReference type="InterPro" id="IPR015422">
    <property type="entry name" value="PyrdxlP-dep_Trfase_small"/>
</dbReference>
<accession>A0ABV5HJP6</accession>
<dbReference type="PROSITE" id="PS00599">
    <property type="entry name" value="AA_TRANSFER_CLASS_2"/>
    <property type="match status" value="1"/>
</dbReference>
<evidence type="ECO:0000256" key="6">
    <source>
        <dbReference type="ARBA" id="ARBA00022679"/>
    </source>
</evidence>
<evidence type="ECO:0000256" key="2">
    <source>
        <dbReference type="ARBA" id="ARBA00004746"/>
    </source>
</evidence>
<dbReference type="Proteomes" id="UP001589645">
    <property type="component" value="Unassembled WGS sequence"/>
</dbReference>
<evidence type="ECO:0000256" key="10">
    <source>
        <dbReference type="ARBA" id="ARBA00033381"/>
    </source>
</evidence>
<keyword evidence="14" id="KW-0012">Acyltransferase</keyword>
<keyword evidence="7" id="KW-0093">Biotin biosynthesis</keyword>
<dbReference type="InterPro" id="IPR001917">
    <property type="entry name" value="Aminotrans_II_pyridoxalP_BS"/>
</dbReference>
<dbReference type="EC" id="2.3.1.47" evidence="5"/>
<keyword evidence="8 12" id="KW-0663">Pyridoxal phosphate</keyword>
<dbReference type="EMBL" id="JBHMEP010000001">
    <property type="protein sequence ID" value="MFB9134423.1"/>
    <property type="molecule type" value="Genomic_DNA"/>
</dbReference>
<dbReference type="RefSeq" id="WP_390191868.1">
    <property type="nucleotide sequence ID" value="NZ_JBHMEP010000001.1"/>
</dbReference>
<comment type="similarity">
    <text evidence="3">Belongs to the class-II pyridoxal-phosphate-dependent aminotransferase family. BioF subfamily.</text>
</comment>
<evidence type="ECO:0000256" key="12">
    <source>
        <dbReference type="RuleBase" id="RU003693"/>
    </source>
</evidence>
<dbReference type="GO" id="GO:0008710">
    <property type="term" value="F:8-amino-7-oxononanoate synthase activity"/>
    <property type="evidence" value="ECO:0007669"/>
    <property type="project" value="UniProtKB-EC"/>
</dbReference>
<name>A0ABV5HJP6_9VIBR</name>
<dbReference type="Gene3D" id="3.40.640.10">
    <property type="entry name" value="Type I PLP-dependent aspartate aminotransferase-like (Major domain)"/>
    <property type="match status" value="1"/>
</dbReference>
<evidence type="ECO:0000256" key="7">
    <source>
        <dbReference type="ARBA" id="ARBA00022756"/>
    </source>
</evidence>
<evidence type="ECO:0000313" key="14">
    <source>
        <dbReference type="EMBL" id="MFB9134423.1"/>
    </source>
</evidence>
<evidence type="ECO:0000256" key="9">
    <source>
        <dbReference type="ARBA" id="ARBA00032610"/>
    </source>
</evidence>
<feature type="domain" description="Aminotransferase class I/classII large" evidence="13">
    <location>
        <begin position="42"/>
        <end position="375"/>
    </location>
</feature>
<evidence type="ECO:0000256" key="11">
    <source>
        <dbReference type="ARBA" id="ARBA00047715"/>
    </source>
</evidence>
<evidence type="ECO:0000256" key="4">
    <source>
        <dbReference type="ARBA" id="ARBA00011738"/>
    </source>
</evidence>
<protein>
    <recommendedName>
        <fullName evidence="5">8-amino-7-oxononanoate synthase</fullName>
        <ecNumber evidence="5">2.3.1.47</ecNumber>
    </recommendedName>
    <alternativeName>
        <fullName evidence="9">7-keto-8-amino-pelargonic acid synthase</fullName>
    </alternativeName>
    <alternativeName>
        <fullName evidence="10">8-amino-7-ketopelargonate synthase</fullName>
    </alternativeName>
</protein>
<evidence type="ECO:0000256" key="5">
    <source>
        <dbReference type="ARBA" id="ARBA00013187"/>
    </source>
</evidence>
<comment type="subunit">
    <text evidence="4">Homodimer.</text>
</comment>
<comment type="catalytic activity">
    <reaction evidence="11">
        <text>6-carboxyhexanoyl-[ACP] + L-alanine + H(+) = (8S)-8-amino-7-oxononanoate + holo-[ACP] + CO2</text>
        <dbReference type="Rhea" id="RHEA:42288"/>
        <dbReference type="Rhea" id="RHEA-COMP:9685"/>
        <dbReference type="Rhea" id="RHEA-COMP:9955"/>
        <dbReference type="ChEBI" id="CHEBI:15378"/>
        <dbReference type="ChEBI" id="CHEBI:16526"/>
        <dbReference type="ChEBI" id="CHEBI:57972"/>
        <dbReference type="ChEBI" id="CHEBI:64479"/>
        <dbReference type="ChEBI" id="CHEBI:78846"/>
        <dbReference type="ChEBI" id="CHEBI:149468"/>
        <dbReference type="EC" id="2.3.1.47"/>
    </reaction>
</comment>
<organism evidence="14 15">
    <name type="scientific">Vibrio olivae</name>
    <dbReference type="NCBI Taxonomy" id="1243002"/>
    <lineage>
        <taxon>Bacteria</taxon>
        <taxon>Pseudomonadati</taxon>
        <taxon>Pseudomonadota</taxon>
        <taxon>Gammaproteobacteria</taxon>
        <taxon>Vibrionales</taxon>
        <taxon>Vibrionaceae</taxon>
        <taxon>Vibrio</taxon>
    </lineage>
</organism>
<comment type="pathway">
    <text evidence="2">Cofactor biosynthesis; biotin biosynthesis.</text>
</comment>
<evidence type="ECO:0000256" key="3">
    <source>
        <dbReference type="ARBA" id="ARBA00010008"/>
    </source>
</evidence>
<sequence length="385" mass="42835">MQAFRTRIRSQLEQRRENQLNRQLNVVTRGNQLMIEQHGDLWVNFSSNNYLGLANDSSLIEAWQNGLTLFGAGSSASSLVTGFSTPHLMLEHQLCDWLGYERAILFNSGFSANQAMLFTLLEKGDRLLQDKLNHASLIEAGMLSSASMTRFKHNDVQDLNRKLHRENTPAFIVTEGVFSMDGDCAPLSDIALQIRDGDLWAVDDAHGLGVMEGEGRGSCAAAQVKPDLLIATFGKALGMSGAAIMCNAELGEYLTQCARHHVYSTAMPPAQAYALSHAITLVQTQQWRRDRLDELSEHFHHRFRQFSGCVETTTPIKPVILGDAESALNCAQFMRENGQWVSAIRPPTVAKGTARIRITLTALHQPTHIDALAQKFEQWMDVYHG</sequence>
<dbReference type="InterPro" id="IPR015424">
    <property type="entry name" value="PyrdxlP-dep_Trfase"/>
</dbReference>
<evidence type="ECO:0000259" key="13">
    <source>
        <dbReference type="Pfam" id="PF00155"/>
    </source>
</evidence>
<evidence type="ECO:0000313" key="15">
    <source>
        <dbReference type="Proteomes" id="UP001589645"/>
    </source>
</evidence>
<dbReference type="InterPro" id="IPR004839">
    <property type="entry name" value="Aminotransferase_I/II_large"/>
</dbReference>
<dbReference type="InterPro" id="IPR050087">
    <property type="entry name" value="AON_synthase_class-II"/>
</dbReference>